<evidence type="ECO:0000313" key="2">
    <source>
        <dbReference type="EMBL" id="GIY85270.1"/>
    </source>
</evidence>
<accession>A0AAV4WQR8</accession>
<name>A0AAV4WQR8_CAEEX</name>
<reference evidence="2 3" key="1">
    <citation type="submission" date="2021-06" db="EMBL/GenBank/DDBJ databases">
        <title>Caerostris extrusa draft genome.</title>
        <authorList>
            <person name="Kono N."/>
            <person name="Arakawa K."/>
        </authorList>
    </citation>
    <scope>NUCLEOTIDE SEQUENCE [LARGE SCALE GENOMIC DNA]</scope>
</reference>
<sequence>MKRKQCINPKANPSLRRLITRFYPWRECNPPLFEPRTQIPHPDEFLALAEAASDVIIPNGIERKQHINPKANPSFRRLIIRFYPCRECNPPLFEPRTQIPYPLALAEAEAEAPSHNDEHKEEEEALPVIGRDNP</sequence>
<evidence type="ECO:0000256" key="1">
    <source>
        <dbReference type="SAM" id="MobiDB-lite"/>
    </source>
</evidence>
<dbReference type="EMBL" id="BPLR01016636">
    <property type="protein sequence ID" value="GIY85270.1"/>
    <property type="molecule type" value="Genomic_DNA"/>
</dbReference>
<gene>
    <name evidence="2" type="ORF">CEXT_384301</name>
</gene>
<proteinExistence type="predicted"/>
<dbReference type="AlphaFoldDB" id="A0AAV4WQR8"/>
<protein>
    <submittedName>
        <fullName evidence="2">Uncharacterized protein</fullName>
    </submittedName>
</protein>
<evidence type="ECO:0000313" key="3">
    <source>
        <dbReference type="Proteomes" id="UP001054945"/>
    </source>
</evidence>
<organism evidence="2 3">
    <name type="scientific">Caerostris extrusa</name>
    <name type="common">Bark spider</name>
    <name type="synonym">Caerostris bankana</name>
    <dbReference type="NCBI Taxonomy" id="172846"/>
    <lineage>
        <taxon>Eukaryota</taxon>
        <taxon>Metazoa</taxon>
        <taxon>Ecdysozoa</taxon>
        <taxon>Arthropoda</taxon>
        <taxon>Chelicerata</taxon>
        <taxon>Arachnida</taxon>
        <taxon>Araneae</taxon>
        <taxon>Araneomorphae</taxon>
        <taxon>Entelegynae</taxon>
        <taxon>Araneoidea</taxon>
        <taxon>Araneidae</taxon>
        <taxon>Caerostris</taxon>
    </lineage>
</organism>
<dbReference type="Proteomes" id="UP001054945">
    <property type="component" value="Unassembled WGS sequence"/>
</dbReference>
<feature type="region of interest" description="Disordered" evidence="1">
    <location>
        <begin position="107"/>
        <end position="134"/>
    </location>
</feature>
<keyword evidence="3" id="KW-1185">Reference proteome</keyword>
<comment type="caution">
    <text evidence="2">The sequence shown here is derived from an EMBL/GenBank/DDBJ whole genome shotgun (WGS) entry which is preliminary data.</text>
</comment>